<evidence type="ECO:0000259" key="2">
    <source>
        <dbReference type="PROSITE" id="PS50887"/>
    </source>
</evidence>
<feature type="transmembrane region" description="Helical" evidence="1">
    <location>
        <begin position="122"/>
        <end position="139"/>
    </location>
</feature>
<evidence type="ECO:0000313" key="3">
    <source>
        <dbReference type="EMBL" id="MFD1675373.1"/>
    </source>
</evidence>
<keyword evidence="3" id="KW-0548">Nucleotidyltransferase</keyword>
<dbReference type="EC" id="2.7.7.65" evidence="3"/>
<feature type="transmembrane region" description="Helical" evidence="1">
    <location>
        <begin position="151"/>
        <end position="172"/>
    </location>
</feature>
<dbReference type="SUPFAM" id="SSF55073">
    <property type="entry name" value="Nucleotide cyclase"/>
    <property type="match status" value="1"/>
</dbReference>
<dbReference type="InterPro" id="IPR043128">
    <property type="entry name" value="Rev_trsase/Diguanyl_cyclase"/>
</dbReference>
<dbReference type="PANTHER" id="PTHR46663:SF2">
    <property type="entry name" value="GGDEF DOMAIN-CONTAINING PROTEIN"/>
    <property type="match status" value="1"/>
</dbReference>
<dbReference type="PANTHER" id="PTHR46663">
    <property type="entry name" value="DIGUANYLATE CYCLASE DGCT-RELATED"/>
    <property type="match status" value="1"/>
</dbReference>
<dbReference type="Proteomes" id="UP001597079">
    <property type="component" value="Unassembled WGS sequence"/>
</dbReference>
<dbReference type="RefSeq" id="WP_377943246.1">
    <property type="nucleotide sequence ID" value="NZ_JBHUCX010000028.1"/>
</dbReference>
<accession>A0ABW4JHA3</accession>
<proteinExistence type="predicted"/>
<sequence>MHKAERWLKFKFDSRFYQIITIASAVLLFFGCVFMKKLDIDYVGSLYAPTIFMLIGFFITVVSFLNRTVKTHFAFWYYAYGSALTFFGIYEAALNHFVFSHICYAFLGFLLFIPIFQHYRLMLLYSGLYVFQIVILIAMNHTLSEVDKLSVCCSFILVAILVNVYSAIRIILTDSYRFLAEHDTLTGAYNRDYFNRTVHELIEQQRKFSVLFMDLNNFKEINDTLGHDVGDKVLQAFTQSIETSIGHGILARWGGDEFSVVLPDVHSDDESASVANRIITELASPFAIEAIGPLSISVSIGCVIWPDDGNDMITIFKKADRAMYKAKQSGESSSLSFS</sequence>
<keyword evidence="1" id="KW-0472">Membrane</keyword>
<evidence type="ECO:0000313" key="4">
    <source>
        <dbReference type="Proteomes" id="UP001597079"/>
    </source>
</evidence>
<keyword evidence="1" id="KW-0812">Transmembrane</keyword>
<reference evidence="4" key="1">
    <citation type="journal article" date="2019" name="Int. J. Syst. Evol. Microbiol.">
        <title>The Global Catalogue of Microorganisms (GCM) 10K type strain sequencing project: providing services to taxonomists for standard genome sequencing and annotation.</title>
        <authorList>
            <consortium name="The Broad Institute Genomics Platform"/>
            <consortium name="The Broad Institute Genome Sequencing Center for Infectious Disease"/>
            <person name="Wu L."/>
            <person name="Ma J."/>
        </authorList>
    </citation>
    <scope>NUCLEOTIDE SEQUENCE [LARGE SCALE GENOMIC DNA]</scope>
    <source>
        <strain evidence="4">CGMCC 1.12286</strain>
    </source>
</reference>
<dbReference type="PROSITE" id="PS51257">
    <property type="entry name" value="PROKAR_LIPOPROTEIN"/>
    <property type="match status" value="1"/>
</dbReference>
<comment type="caution">
    <text evidence="3">The sequence shown here is derived from an EMBL/GenBank/DDBJ whole genome shotgun (WGS) entry which is preliminary data.</text>
</comment>
<feature type="transmembrane region" description="Helical" evidence="1">
    <location>
        <begin position="46"/>
        <end position="65"/>
    </location>
</feature>
<feature type="transmembrane region" description="Helical" evidence="1">
    <location>
        <begin position="97"/>
        <end position="116"/>
    </location>
</feature>
<feature type="transmembrane region" description="Helical" evidence="1">
    <location>
        <begin position="71"/>
        <end position="90"/>
    </location>
</feature>
<dbReference type="InterPro" id="IPR052163">
    <property type="entry name" value="DGC-Regulatory_Protein"/>
</dbReference>
<keyword evidence="3" id="KW-0808">Transferase</keyword>
<name>A0ABW4JHA3_9BACL</name>
<keyword evidence="4" id="KW-1185">Reference proteome</keyword>
<dbReference type="PROSITE" id="PS50887">
    <property type="entry name" value="GGDEF"/>
    <property type="match status" value="1"/>
</dbReference>
<feature type="domain" description="GGDEF" evidence="2">
    <location>
        <begin position="206"/>
        <end position="338"/>
    </location>
</feature>
<protein>
    <submittedName>
        <fullName evidence="3">Diguanylate cyclase domain-containing protein</fullName>
        <ecNumber evidence="3">2.7.7.65</ecNumber>
    </submittedName>
</protein>
<feature type="transmembrane region" description="Helical" evidence="1">
    <location>
        <begin position="16"/>
        <end position="34"/>
    </location>
</feature>
<dbReference type="Gene3D" id="3.30.70.270">
    <property type="match status" value="1"/>
</dbReference>
<dbReference type="NCBIfam" id="TIGR00254">
    <property type="entry name" value="GGDEF"/>
    <property type="match status" value="1"/>
</dbReference>
<dbReference type="EMBL" id="JBHUCX010000028">
    <property type="protein sequence ID" value="MFD1675373.1"/>
    <property type="molecule type" value="Genomic_DNA"/>
</dbReference>
<dbReference type="InterPro" id="IPR029787">
    <property type="entry name" value="Nucleotide_cyclase"/>
</dbReference>
<evidence type="ECO:0000256" key="1">
    <source>
        <dbReference type="SAM" id="Phobius"/>
    </source>
</evidence>
<dbReference type="Pfam" id="PF00990">
    <property type="entry name" value="GGDEF"/>
    <property type="match status" value="1"/>
</dbReference>
<gene>
    <name evidence="3" type="ORF">ACFSB2_11765</name>
</gene>
<dbReference type="CDD" id="cd01949">
    <property type="entry name" value="GGDEF"/>
    <property type="match status" value="1"/>
</dbReference>
<keyword evidence="1" id="KW-1133">Transmembrane helix</keyword>
<dbReference type="SMART" id="SM00267">
    <property type="entry name" value="GGDEF"/>
    <property type="match status" value="1"/>
</dbReference>
<organism evidence="3 4">
    <name type="scientific">Alicyclobacillus fodiniaquatilis</name>
    <dbReference type="NCBI Taxonomy" id="1661150"/>
    <lineage>
        <taxon>Bacteria</taxon>
        <taxon>Bacillati</taxon>
        <taxon>Bacillota</taxon>
        <taxon>Bacilli</taxon>
        <taxon>Bacillales</taxon>
        <taxon>Alicyclobacillaceae</taxon>
        <taxon>Alicyclobacillus</taxon>
    </lineage>
</organism>
<dbReference type="GO" id="GO:0052621">
    <property type="term" value="F:diguanylate cyclase activity"/>
    <property type="evidence" value="ECO:0007669"/>
    <property type="project" value="UniProtKB-EC"/>
</dbReference>
<dbReference type="InterPro" id="IPR000160">
    <property type="entry name" value="GGDEF_dom"/>
</dbReference>